<gene>
    <name evidence="1" type="ORF">MRATA1EN3_LOCUS19506</name>
</gene>
<reference evidence="1" key="1">
    <citation type="submission" date="2023-05" db="EMBL/GenBank/DDBJ databases">
        <authorList>
            <consortium name="ELIXIR-Norway"/>
        </authorList>
    </citation>
    <scope>NUCLEOTIDE SEQUENCE</scope>
</reference>
<organism evidence="1 2">
    <name type="scientific">Rangifer tarandus platyrhynchus</name>
    <name type="common">Svalbard reindeer</name>
    <dbReference type="NCBI Taxonomy" id="3082113"/>
    <lineage>
        <taxon>Eukaryota</taxon>
        <taxon>Metazoa</taxon>
        <taxon>Chordata</taxon>
        <taxon>Craniata</taxon>
        <taxon>Vertebrata</taxon>
        <taxon>Euteleostomi</taxon>
        <taxon>Mammalia</taxon>
        <taxon>Eutheria</taxon>
        <taxon>Laurasiatheria</taxon>
        <taxon>Artiodactyla</taxon>
        <taxon>Ruminantia</taxon>
        <taxon>Pecora</taxon>
        <taxon>Cervidae</taxon>
        <taxon>Odocoileinae</taxon>
        <taxon>Rangifer</taxon>
    </lineage>
</organism>
<evidence type="ECO:0000313" key="2">
    <source>
        <dbReference type="Proteomes" id="UP001162501"/>
    </source>
</evidence>
<dbReference type="Proteomes" id="UP001162501">
    <property type="component" value="Chromosome 32"/>
</dbReference>
<dbReference type="EMBL" id="OX596116">
    <property type="protein sequence ID" value="CAI9708293.1"/>
    <property type="molecule type" value="Genomic_DNA"/>
</dbReference>
<protein>
    <submittedName>
        <fullName evidence="1">Uncharacterized protein</fullName>
    </submittedName>
</protein>
<evidence type="ECO:0000313" key="1">
    <source>
        <dbReference type="EMBL" id="CAI9708293.1"/>
    </source>
</evidence>
<name>A0ACB0F5D5_RANTA</name>
<accession>A0ACB0F5D5</accession>
<sequence>MGGAGKPEHRRTAYTVKSCCEIVFTPHQSAWWFGKEWKESIAPATNLPKLQILNDFPSPAFRESLAERAPGVRQDRSISAHPPCGRNFGPRTYRGHGCEGACVSECACVRVRECARPCARAHRAVGQTQSELRSALAPRRAGTRTQPGPVRGGRDSSHSERSSQEARGSGRGHGYHLPLRTLGGTSRRPLGSRTPGRSGAGCGGPQSGGFPPTQPSSRGTGGLASTARCCGERSAGEAHTGRECNAAPPPGPTLIPLLARDPTGWSSQARALDGRSQNLPPDSESWVAEGSRASLQQMPSSRETDPLTLLSPKGRPRAGGGTNKEAEIKARTTHRSSIPFCPRKRTTQPSTGNVLRRPCLPVDVAPVGQFPRVAGAGAEVRPPRQRPRGDQAGAPALRSFPCGSSVCAALEATSCQPRPRAPPQPRAAPRPGPVWPQRRVSV</sequence>
<proteinExistence type="predicted"/>